<comment type="catalytic activity">
    <reaction evidence="9">
        <text>sn-glycerol 3-phosphate + NADP(+) = dihydroxyacetone phosphate + NADPH + H(+)</text>
        <dbReference type="Rhea" id="RHEA:11096"/>
        <dbReference type="ChEBI" id="CHEBI:15378"/>
        <dbReference type="ChEBI" id="CHEBI:57597"/>
        <dbReference type="ChEBI" id="CHEBI:57642"/>
        <dbReference type="ChEBI" id="CHEBI:57783"/>
        <dbReference type="ChEBI" id="CHEBI:58349"/>
        <dbReference type="EC" id="1.1.1.94"/>
    </reaction>
    <physiologicalReaction direction="right-to-left" evidence="9">
        <dbReference type="Rhea" id="RHEA:11098"/>
    </physiologicalReaction>
</comment>
<reference evidence="21" key="1">
    <citation type="submission" date="2016-12" db="EMBL/GenBank/DDBJ databases">
        <authorList>
            <person name="Meng X."/>
        </authorList>
    </citation>
    <scope>NUCLEOTIDE SEQUENCE [LARGE SCALE GENOMIC DNA]</scope>
    <source>
        <strain evidence="21">DSM 19116</strain>
    </source>
</reference>
<evidence type="ECO:0000259" key="18">
    <source>
        <dbReference type="Pfam" id="PF01210"/>
    </source>
</evidence>
<feature type="binding site" evidence="13">
    <location>
        <position position="289"/>
    </location>
    <ligand>
        <name>NADPH</name>
        <dbReference type="ChEBI" id="CHEBI:57783"/>
    </ligand>
</feature>
<keyword evidence="13" id="KW-0547">Nucleotide-binding</keyword>
<dbReference type="RefSeq" id="WP_073715890.1">
    <property type="nucleotide sequence ID" value="NZ_MQVR01000010.1"/>
</dbReference>
<comment type="caution">
    <text evidence="13">Lacks conserved residue(s) required for the propagation of feature annotation.</text>
</comment>
<evidence type="ECO:0000313" key="20">
    <source>
        <dbReference type="EMBL" id="OKL54648.1"/>
    </source>
</evidence>
<dbReference type="GO" id="GO:0046168">
    <property type="term" value="P:glycerol-3-phosphate catabolic process"/>
    <property type="evidence" value="ECO:0007669"/>
    <property type="project" value="InterPro"/>
</dbReference>
<dbReference type="Gene3D" id="1.10.1040.10">
    <property type="entry name" value="N-(1-d-carboxylethyl)-l-norvaline Dehydrogenase, domain 2"/>
    <property type="match status" value="1"/>
</dbReference>
<evidence type="ECO:0000256" key="16">
    <source>
        <dbReference type="PIRSR" id="PIRSR000114-3"/>
    </source>
</evidence>
<feature type="binding site" evidence="16">
    <location>
        <position position="263"/>
    </location>
    <ligand>
        <name>NAD(+)</name>
        <dbReference type="ChEBI" id="CHEBI:57540"/>
    </ligand>
</feature>
<dbReference type="Proteomes" id="UP000185628">
    <property type="component" value="Unassembled WGS sequence"/>
</dbReference>
<dbReference type="PRINTS" id="PR00077">
    <property type="entry name" value="GPDHDRGNASE"/>
</dbReference>
<dbReference type="EMBL" id="MQVR01000010">
    <property type="protein sequence ID" value="OKL54648.1"/>
    <property type="molecule type" value="Genomic_DNA"/>
</dbReference>
<evidence type="ECO:0000256" key="15">
    <source>
        <dbReference type="PIRSR" id="PIRSR000114-2"/>
    </source>
</evidence>
<feature type="binding site" evidence="16">
    <location>
        <position position="148"/>
    </location>
    <ligand>
        <name>NAD(+)</name>
        <dbReference type="ChEBI" id="CHEBI:57540"/>
    </ligand>
</feature>
<feature type="binding site" evidence="13">
    <location>
        <position position="41"/>
    </location>
    <ligand>
        <name>NADPH</name>
        <dbReference type="ChEBI" id="CHEBI:57783"/>
    </ligand>
</feature>
<dbReference type="AlphaFoldDB" id="A0A1Q5Q495"/>
<evidence type="ECO:0000256" key="3">
    <source>
        <dbReference type="ARBA" id="ARBA00022857"/>
    </source>
</evidence>
<dbReference type="Pfam" id="PF07479">
    <property type="entry name" value="NAD_Gly3P_dh_C"/>
    <property type="match status" value="1"/>
</dbReference>
<proteinExistence type="inferred from homology"/>
<dbReference type="GO" id="GO:0005975">
    <property type="term" value="P:carbohydrate metabolic process"/>
    <property type="evidence" value="ECO:0007669"/>
    <property type="project" value="InterPro"/>
</dbReference>
<feature type="binding site" evidence="13">
    <location>
        <position position="21"/>
    </location>
    <ligand>
        <name>NADPH</name>
        <dbReference type="ChEBI" id="CHEBI:57783"/>
    </ligand>
</feature>
<protein>
    <recommendedName>
        <fullName evidence="11 13">Glycerol-3-phosphate dehydrogenase [NAD(P)+]</fullName>
        <ecNumber evidence="10 13">1.1.1.94</ecNumber>
    </recommendedName>
    <alternativeName>
        <fullName evidence="13">NAD(P)(+)-dependent glycerol-3-phosphate dehydrogenase</fullName>
    </alternativeName>
    <alternativeName>
        <fullName evidence="12 13">NAD(P)H-dependent dihydroxyacetone-phosphate reductase</fullName>
    </alternativeName>
</protein>
<evidence type="ECO:0000256" key="6">
    <source>
        <dbReference type="ARBA" id="ARBA00023098"/>
    </source>
</evidence>
<dbReference type="PANTHER" id="PTHR11728">
    <property type="entry name" value="GLYCEROL-3-PHOSPHATE DEHYDROGENASE"/>
    <property type="match status" value="1"/>
</dbReference>
<dbReference type="NCBIfam" id="NF000942">
    <property type="entry name" value="PRK00094.1-4"/>
    <property type="match status" value="1"/>
</dbReference>
<comment type="function">
    <text evidence="13">Catalyzes the reduction of the glycolytic intermediate dihydroxyacetone phosphate (DHAP) to sn-glycerol 3-phosphate (G3P), the key precursor for phospholipid synthesis.</text>
</comment>
<dbReference type="Pfam" id="PF01210">
    <property type="entry name" value="NAD_Gly3P_dh_N"/>
    <property type="match status" value="1"/>
</dbReference>
<comment type="catalytic activity">
    <reaction evidence="13">
        <text>sn-glycerol 3-phosphate + NAD(+) = dihydroxyacetone phosphate + NADH + H(+)</text>
        <dbReference type="Rhea" id="RHEA:11092"/>
        <dbReference type="ChEBI" id="CHEBI:15378"/>
        <dbReference type="ChEBI" id="CHEBI:57540"/>
        <dbReference type="ChEBI" id="CHEBI:57597"/>
        <dbReference type="ChEBI" id="CHEBI:57642"/>
        <dbReference type="ChEBI" id="CHEBI:57945"/>
        <dbReference type="EC" id="1.1.1.94"/>
    </reaction>
</comment>
<feature type="binding site" evidence="13">
    <location>
        <position position="114"/>
    </location>
    <ligand>
        <name>NADPH</name>
        <dbReference type="ChEBI" id="CHEBI:57783"/>
    </ligand>
</feature>
<dbReference type="NCBIfam" id="NF000940">
    <property type="entry name" value="PRK00094.1-2"/>
    <property type="match status" value="1"/>
</dbReference>
<keyword evidence="4 13" id="KW-0560">Oxidoreductase</keyword>
<feature type="binding site" evidence="15">
    <location>
        <position position="114"/>
    </location>
    <ligand>
        <name>substrate</name>
    </ligand>
</feature>
<dbReference type="PROSITE" id="PS00957">
    <property type="entry name" value="NAD_G3PDH"/>
    <property type="match status" value="1"/>
</dbReference>
<dbReference type="UniPathway" id="UPA00940"/>
<dbReference type="GO" id="GO:0006650">
    <property type="term" value="P:glycerophospholipid metabolic process"/>
    <property type="evidence" value="ECO:0007669"/>
    <property type="project" value="UniProtKB-UniRule"/>
</dbReference>
<keyword evidence="5 13" id="KW-0520">NAD</keyword>
<dbReference type="STRING" id="208480.SAMN02910418_01852"/>
<evidence type="ECO:0000313" key="21">
    <source>
        <dbReference type="Proteomes" id="UP000185628"/>
    </source>
</evidence>
<dbReference type="GO" id="GO:0141152">
    <property type="term" value="F:glycerol-3-phosphate dehydrogenase (NAD+) activity"/>
    <property type="evidence" value="ECO:0007669"/>
    <property type="project" value="RHEA"/>
</dbReference>
<evidence type="ECO:0000256" key="7">
    <source>
        <dbReference type="ARBA" id="ARBA00023209"/>
    </source>
</evidence>
<comment type="pathway">
    <text evidence="13">Membrane lipid metabolism; glycerophospholipid metabolism.</text>
</comment>
<gene>
    <name evidence="13" type="primary">gpsA</name>
    <name evidence="20" type="ORF">BSZ39_02895</name>
</gene>
<feature type="binding site" evidence="13">
    <location>
        <position position="252"/>
    </location>
    <ligand>
        <name>sn-glycerol 3-phosphate</name>
        <dbReference type="ChEBI" id="CHEBI:57597"/>
    </ligand>
</feature>
<organism evidence="20 21">
    <name type="scientific">Bowdeniella nasicola</name>
    <dbReference type="NCBI Taxonomy" id="208480"/>
    <lineage>
        <taxon>Bacteria</taxon>
        <taxon>Bacillati</taxon>
        <taxon>Actinomycetota</taxon>
        <taxon>Actinomycetes</taxon>
        <taxon>Actinomycetales</taxon>
        <taxon>Actinomycetaceae</taxon>
        <taxon>Bowdeniella</taxon>
    </lineage>
</organism>
<evidence type="ECO:0000256" key="12">
    <source>
        <dbReference type="ARBA" id="ARBA00080511"/>
    </source>
</evidence>
<keyword evidence="7 13" id="KW-0594">Phospholipid biosynthesis</keyword>
<dbReference type="FunFam" id="1.10.1040.10:FF:000001">
    <property type="entry name" value="Glycerol-3-phosphate dehydrogenase [NAD(P)+]"/>
    <property type="match status" value="1"/>
</dbReference>
<evidence type="ECO:0000256" key="1">
    <source>
        <dbReference type="ARBA" id="ARBA00011009"/>
    </source>
</evidence>
<dbReference type="Gene3D" id="3.40.50.720">
    <property type="entry name" value="NAD(P)-binding Rossmann-like Domain"/>
    <property type="match status" value="1"/>
</dbReference>
<dbReference type="EC" id="1.1.1.94" evidence="10 13"/>
<feature type="binding site" evidence="13">
    <location>
        <position position="144"/>
    </location>
    <ligand>
        <name>sn-glycerol 3-phosphate</name>
        <dbReference type="ChEBI" id="CHEBI:57597"/>
    </ligand>
</feature>
<dbReference type="InterPro" id="IPR013328">
    <property type="entry name" value="6PGD_dom2"/>
</dbReference>
<evidence type="ECO:0000256" key="13">
    <source>
        <dbReference type="HAMAP-Rule" id="MF_00394"/>
    </source>
</evidence>
<keyword evidence="3 13" id="KW-0521">NADP</keyword>
<feature type="domain" description="Glycerol-3-phosphate dehydrogenase NAD-dependent N-terminal" evidence="18">
    <location>
        <begin position="13"/>
        <end position="168"/>
    </location>
</feature>
<evidence type="ECO:0000256" key="5">
    <source>
        <dbReference type="ARBA" id="ARBA00023027"/>
    </source>
</evidence>
<evidence type="ECO:0000256" key="9">
    <source>
        <dbReference type="ARBA" id="ARBA00052716"/>
    </source>
</evidence>
<evidence type="ECO:0000256" key="8">
    <source>
        <dbReference type="ARBA" id="ARBA00023264"/>
    </source>
</evidence>
<dbReference type="InterPro" id="IPR006109">
    <property type="entry name" value="G3P_DH_NAD-dep_C"/>
</dbReference>
<evidence type="ECO:0000256" key="2">
    <source>
        <dbReference type="ARBA" id="ARBA00022516"/>
    </source>
</evidence>
<feature type="binding site" evidence="13">
    <location>
        <position position="199"/>
    </location>
    <ligand>
        <name>sn-glycerol 3-phosphate</name>
        <dbReference type="ChEBI" id="CHEBI:57597"/>
    </ligand>
</feature>
<dbReference type="GO" id="GO:0005829">
    <property type="term" value="C:cytosol"/>
    <property type="evidence" value="ECO:0007669"/>
    <property type="project" value="TreeGrafter"/>
</dbReference>
<evidence type="ECO:0000256" key="11">
    <source>
        <dbReference type="ARBA" id="ARBA00069372"/>
    </source>
</evidence>
<dbReference type="FunFam" id="3.40.50.720:FF:000019">
    <property type="entry name" value="Glycerol-3-phosphate dehydrogenase [NAD(P)+]"/>
    <property type="match status" value="1"/>
</dbReference>
<feature type="binding site" evidence="13">
    <location>
        <position position="148"/>
    </location>
    <ligand>
        <name>NADPH</name>
        <dbReference type="ChEBI" id="CHEBI:57783"/>
    </ligand>
</feature>
<dbReference type="PIRSF" id="PIRSF000114">
    <property type="entry name" value="Glycerol-3-P_dh"/>
    <property type="match status" value="1"/>
</dbReference>
<comment type="similarity">
    <text evidence="1 13 17">Belongs to the NAD-dependent glycerol-3-phosphate dehydrogenase family.</text>
</comment>
<evidence type="ECO:0000259" key="19">
    <source>
        <dbReference type="Pfam" id="PF07479"/>
    </source>
</evidence>
<evidence type="ECO:0000256" key="4">
    <source>
        <dbReference type="ARBA" id="ARBA00023002"/>
    </source>
</evidence>
<evidence type="ECO:0000256" key="14">
    <source>
        <dbReference type="PIRSR" id="PIRSR000114-1"/>
    </source>
</evidence>
<feature type="binding site" evidence="13">
    <location>
        <position position="263"/>
    </location>
    <ligand>
        <name>sn-glycerol 3-phosphate</name>
        <dbReference type="ChEBI" id="CHEBI:57597"/>
    </ligand>
</feature>
<feature type="binding site" evidence="13">
    <location>
        <position position="114"/>
    </location>
    <ligand>
        <name>sn-glycerol 3-phosphate</name>
        <dbReference type="ChEBI" id="CHEBI:57597"/>
    </ligand>
</feature>
<dbReference type="InterPro" id="IPR008927">
    <property type="entry name" value="6-PGluconate_DH-like_C_sf"/>
</dbReference>
<keyword evidence="6 13" id="KW-0443">Lipid metabolism</keyword>
<dbReference type="InterPro" id="IPR006168">
    <property type="entry name" value="G3P_DH_NAD-dep"/>
</dbReference>
<dbReference type="PANTHER" id="PTHR11728:SF1">
    <property type="entry name" value="GLYCEROL-3-PHOSPHATE DEHYDROGENASE [NAD(+)] 2, CHLOROPLASTIC"/>
    <property type="match status" value="1"/>
</dbReference>
<keyword evidence="21" id="KW-1185">Reference proteome</keyword>
<feature type="binding site" evidence="13">
    <location>
        <position position="264"/>
    </location>
    <ligand>
        <name>sn-glycerol 3-phosphate</name>
        <dbReference type="ChEBI" id="CHEBI:57597"/>
    </ligand>
</feature>
<name>A0A1Q5Q495_9ACTO</name>
<dbReference type="InterPro" id="IPR036291">
    <property type="entry name" value="NAD(P)-bd_dom_sf"/>
</dbReference>
<feature type="domain" description="Glycerol-3-phosphate dehydrogenase NAD-dependent C-terminal" evidence="19">
    <location>
        <begin position="188"/>
        <end position="328"/>
    </location>
</feature>
<comment type="subcellular location">
    <subcellularLocation>
        <location evidence="13">Cytoplasm</location>
    </subcellularLocation>
</comment>
<dbReference type="SUPFAM" id="SSF51735">
    <property type="entry name" value="NAD(P)-binding Rossmann-fold domains"/>
    <property type="match status" value="1"/>
</dbReference>
<dbReference type="GO" id="GO:0051287">
    <property type="term" value="F:NAD binding"/>
    <property type="evidence" value="ECO:0007669"/>
    <property type="project" value="InterPro"/>
</dbReference>
<feature type="binding site" evidence="16">
    <location>
        <begin position="17"/>
        <end position="22"/>
    </location>
    <ligand>
        <name>NAD(+)</name>
        <dbReference type="ChEBI" id="CHEBI:57540"/>
    </ligand>
</feature>
<evidence type="ECO:0000256" key="17">
    <source>
        <dbReference type="RuleBase" id="RU000437"/>
    </source>
</evidence>
<keyword evidence="13" id="KW-0963">Cytoplasm</keyword>
<keyword evidence="8 13" id="KW-1208">Phospholipid metabolism</keyword>
<keyword evidence="2 13" id="KW-0444">Lipid biosynthesis</keyword>
<accession>A0A1Q5Q495</accession>
<feature type="active site" description="Proton acceptor" evidence="13 14">
    <location>
        <position position="199"/>
    </location>
</feature>
<dbReference type="GO" id="GO:0141153">
    <property type="term" value="F:glycerol-3-phosphate dehydrogenase (NADP+) activity"/>
    <property type="evidence" value="ECO:0007669"/>
    <property type="project" value="RHEA"/>
</dbReference>
<feature type="binding site" evidence="13">
    <location>
        <position position="263"/>
    </location>
    <ligand>
        <name>NADPH</name>
        <dbReference type="ChEBI" id="CHEBI:57783"/>
    </ligand>
</feature>
<sequence length="341" mass="35546">MQLSSDFTPTPRIAILGTGAWGTAFAQVLADAGHPSVMWGRSEATVADINTNHHNSSRLPGFPLSESISATTDITEAVSGADVVVVAVPAQSARSVLEQIESWPKEVTLVSLMKGVELSSDLRMSEVLVDATGVDSSQIVVVSGPNLAKEIAAKQPTATVMACEDAERAKRVAALTITDYFRPYLNTDVIGVELAGAVKNVIAIAVGMAVGAGFGDNTKATLITRGLAEITRLALKLGADPKTMAGLAGMGDLVATCASPLSRNHTFGAHLARGMSLEEAITAAGGTVEGVKTSRSVQHLARSVGVEMPLTDAVVDACFDGVDLQAMMKSLLSRPHKDERR</sequence>
<feature type="binding site" evidence="15">
    <location>
        <begin position="263"/>
        <end position="264"/>
    </location>
    <ligand>
        <name>substrate</name>
    </ligand>
</feature>
<feature type="binding site" evidence="13">
    <location>
        <position position="262"/>
    </location>
    <ligand>
        <name>sn-glycerol 3-phosphate</name>
        <dbReference type="ChEBI" id="CHEBI:57597"/>
    </ligand>
</feature>
<comment type="caution">
    <text evidence="20">The sequence shown here is derived from an EMBL/GenBank/DDBJ whole genome shotgun (WGS) entry which is preliminary data.</text>
</comment>
<dbReference type="GO" id="GO:0008654">
    <property type="term" value="P:phospholipid biosynthetic process"/>
    <property type="evidence" value="ECO:0007669"/>
    <property type="project" value="UniProtKB-KW"/>
</dbReference>
<dbReference type="HAMAP" id="MF_00394">
    <property type="entry name" value="NAD_Glyc3P_dehydrog"/>
    <property type="match status" value="1"/>
</dbReference>
<dbReference type="SUPFAM" id="SSF48179">
    <property type="entry name" value="6-phosphogluconate dehydrogenase C-terminal domain-like"/>
    <property type="match status" value="1"/>
</dbReference>
<dbReference type="OrthoDB" id="9812273at2"/>
<dbReference type="GO" id="GO:0046167">
    <property type="term" value="P:glycerol-3-phosphate biosynthetic process"/>
    <property type="evidence" value="ECO:0007669"/>
    <property type="project" value="UniProtKB-UniRule"/>
</dbReference>
<evidence type="ECO:0000256" key="10">
    <source>
        <dbReference type="ARBA" id="ARBA00066687"/>
    </source>
</evidence>
<dbReference type="InterPro" id="IPR011128">
    <property type="entry name" value="G3P_DH_NAD-dep_N"/>
</dbReference>